<protein>
    <submittedName>
        <fullName evidence="2">Dynein heavy chain 17, axonemal</fullName>
    </submittedName>
</protein>
<dbReference type="PANTHER" id="PTHR46961:SF16">
    <property type="entry name" value="DYNEIN AXONEMAL HEAVY CHAIN 17-RELATED"/>
    <property type="match status" value="1"/>
</dbReference>
<gene>
    <name evidence="2" type="primary">DNAH17_2</name>
    <name evidence="2" type="ORF">P7K49_011924</name>
</gene>
<reference evidence="2 3" key="1">
    <citation type="submission" date="2023-05" db="EMBL/GenBank/DDBJ databases">
        <title>B98-5 Cell Line De Novo Hybrid Assembly: An Optical Mapping Approach.</title>
        <authorList>
            <person name="Kananen K."/>
            <person name="Auerbach J.A."/>
            <person name="Kautto E."/>
            <person name="Blachly J.S."/>
        </authorList>
    </citation>
    <scope>NUCLEOTIDE SEQUENCE [LARGE SCALE GENOMIC DNA]</scope>
    <source>
        <strain evidence="2">B95-8</strain>
        <tissue evidence="2">Cell line</tissue>
    </source>
</reference>
<proteinExistence type="predicted"/>
<dbReference type="EMBL" id="JASSZA010000005">
    <property type="protein sequence ID" value="KAK2112177.1"/>
    <property type="molecule type" value="Genomic_DNA"/>
</dbReference>
<organism evidence="2 3">
    <name type="scientific">Saguinus oedipus</name>
    <name type="common">Cotton-top tamarin</name>
    <name type="synonym">Oedipomidas oedipus</name>
    <dbReference type="NCBI Taxonomy" id="9490"/>
    <lineage>
        <taxon>Eukaryota</taxon>
        <taxon>Metazoa</taxon>
        <taxon>Chordata</taxon>
        <taxon>Craniata</taxon>
        <taxon>Vertebrata</taxon>
        <taxon>Euteleostomi</taxon>
        <taxon>Mammalia</taxon>
        <taxon>Eutheria</taxon>
        <taxon>Euarchontoglires</taxon>
        <taxon>Primates</taxon>
        <taxon>Haplorrhini</taxon>
        <taxon>Platyrrhini</taxon>
        <taxon>Cebidae</taxon>
        <taxon>Callitrichinae</taxon>
        <taxon>Saguinus</taxon>
    </lineage>
</organism>
<name>A0ABQ9VVK1_SAGOE</name>
<feature type="region of interest" description="Disordered" evidence="1">
    <location>
        <begin position="1"/>
        <end position="31"/>
    </location>
</feature>
<dbReference type="PANTHER" id="PTHR46961">
    <property type="entry name" value="DYNEIN HEAVY CHAIN 1, AXONEMAL-LIKE PROTEIN"/>
    <property type="match status" value="1"/>
</dbReference>
<evidence type="ECO:0000256" key="1">
    <source>
        <dbReference type="SAM" id="MobiDB-lite"/>
    </source>
</evidence>
<dbReference type="Proteomes" id="UP001266305">
    <property type="component" value="Unassembled WGS sequence"/>
</dbReference>
<accession>A0ABQ9VVK1</accession>
<dbReference type="InterPro" id="IPR026983">
    <property type="entry name" value="DHC"/>
</dbReference>
<comment type="caution">
    <text evidence="2">The sequence shown here is derived from an EMBL/GenBank/DDBJ whole genome shotgun (WGS) entry which is preliminary data.</text>
</comment>
<sequence>MAPFLETPRAAAPSAPMPHVPRLDPTEEAPSTVLGCPSWHGQLALSEMDEFKNLDSDIEGSANRWKKLVESEAPEKEIFPKEWKNKTALQKLCMVRCMRPDRMTYAIK</sequence>
<evidence type="ECO:0000313" key="3">
    <source>
        <dbReference type="Proteomes" id="UP001266305"/>
    </source>
</evidence>
<evidence type="ECO:0000313" key="2">
    <source>
        <dbReference type="EMBL" id="KAK2112177.1"/>
    </source>
</evidence>
<keyword evidence="3" id="KW-1185">Reference proteome</keyword>